<reference evidence="3 4" key="1">
    <citation type="submission" date="2017-11" db="EMBL/GenBank/DDBJ databases">
        <title>De novo assembly and phasing of dikaryotic genomes from two isolates of Puccinia coronata f. sp. avenae, the causal agent of oat crown rust.</title>
        <authorList>
            <person name="Miller M.E."/>
            <person name="Zhang Y."/>
            <person name="Omidvar V."/>
            <person name="Sperschneider J."/>
            <person name="Schwessinger B."/>
            <person name="Raley C."/>
            <person name="Palmer J.M."/>
            <person name="Garnica D."/>
            <person name="Upadhyaya N."/>
            <person name="Rathjen J."/>
            <person name="Taylor J.M."/>
            <person name="Park R.F."/>
            <person name="Dodds P.N."/>
            <person name="Hirsch C.D."/>
            <person name="Kianian S.F."/>
            <person name="Figueroa M."/>
        </authorList>
    </citation>
    <scope>NUCLEOTIDE SEQUENCE [LARGE SCALE GENOMIC DNA]</scope>
    <source>
        <strain evidence="3">12NC29</strain>
    </source>
</reference>
<sequence length="214" mass="23973">MPQDLNPPLERPPLSRDPYSTPLTPFPPEFMETQRITVAQLESVNFGPSGWLMEEELKLLKHIITLWENRASDWPLLQVSNPSPSTPPTGLAPFRTTMILTAGLGQLRPYDDDHRYFLANSGRTVNNLRPFGPTPAELFIPFHYVYTSPCLGLVFFLLLTSHLLSSFPVCSRKYTLGFLAISFIADLLPVTLGPKYLLRAQLQPAISMTGSRSS</sequence>
<feature type="transmembrane region" description="Helical" evidence="2">
    <location>
        <begin position="144"/>
        <end position="164"/>
    </location>
</feature>
<gene>
    <name evidence="3" type="ORF">PCANC_10720</name>
</gene>
<comment type="caution">
    <text evidence="3">The sequence shown here is derived from an EMBL/GenBank/DDBJ whole genome shotgun (WGS) entry which is preliminary data.</text>
</comment>
<name>A0A2N5VSV6_9BASI</name>
<keyword evidence="4" id="KW-1185">Reference proteome</keyword>
<keyword evidence="2" id="KW-0812">Transmembrane</keyword>
<dbReference type="AlphaFoldDB" id="A0A2N5VSV6"/>
<dbReference type="EMBL" id="PGCJ01000069">
    <property type="protein sequence ID" value="PLW53060.1"/>
    <property type="molecule type" value="Genomic_DNA"/>
</dbReference>
<evidence type="ECO:0000256" key="1">
    <source>
        <dbReference type="SAM" id="MobiDB-lite"/>
    </source>
</evidence>
<feature type="transmembrane region" description="Helical" evidence="2">
    <location>
        <begin position="176"/>
        <end position="198"/>
    </location>
</feature>
<evidence type="ECO:0000313" key="4">
    <source>
        <dbReference type="Proteomes" id="UP000235388"/>
    </source>
</evidence>
<evidence type="ECO:0000256" key="2">
    <source>
        <dbReference type="SAM" id="Phobius"/>
    </source>
</evidence>
<evidence type="ECO:0000313" key="3">
    <source>
        <dbReference type="EMBL" id="PLW53060.1"/>
    </source>
</evidence>
<proteinExistence type="predicted"/>
<dbReference type="OrthoDB" id="2506989at2759"/>
<protein>
    <submittedName>
        <fullName evidence="3">Uncharacterized protein</fullName>
    </submittedName>
</protein>
<keyword evidence="2" id="KW-1133">Transmembrane helix</keyword>
<feature type="region of interest" description="Disordered" evidence="1">
    <location>
        <begin position="1"/>
        <end position="26"/>
    </location>
</feature>
<organism evidence="3 4">
    <name type="scientific">Puccinia coronata f. sp. avenae</name>
    <dbReference type="NCBI Taxonomy" id="200324"/>
    <lineage>
        <taxon>Eukaryota</taxon>
        <taxon>Fungi</taxon>
        <taxon>Dikarya</taxon>
        <taxon>Basidiomycota</taxon>
        <taxon>Pucciniomycotina</taxon>
        <taxon>Pucciniomycetes</taxon>
        <taxon>Pucciniales</taxon>
        <taxon>Pucciniaceae</taxon>
        <taxon>Puccinia</taxon>
    </lineage>
</organism>
<accession>A0A2N5VSV6</accession>
<keyword evidence="2" id="KW-0472">Membrane</keyword>
<dbReference type="Proteomes" id="UP000235388">
    <property type="component" value="Unassembled WGS sequence"/>
</dbReference>